<comment type="caution">
    <text evidence="14">The sequence shown here is derived from an EMBL/GenBank/DDBJ whole genome shotgun (WGS) entry which is preliminary data.</text>
</comment>
<dbReference type="PROSITE" id="PS51192">
    <property type="entry name" value="HELICASE_ATP_BIND_1"/>
    <property type="match status" value="1"/>
</dbReference>
<comment type="catalytic activity">
    <reaction evidence="11 12">
        <text>ATP + H2O = ADP + phosphate + H(+)</text>
        <dbReference type="Rhea" id="RHEA:13065"/>
        <dbReference type="ChEBI" id="CHEBI:15377"/>
        <dbReference type="ChEBI" id="CHEBI:15378"/>
        <dbReference type="ChEBI" id="CHEBI:30616"/>
        <dbReference type="ChEBI" id="CHEBI:43474"/>
        <dbReference type="ChEBI" id="CHEBI:456216"/>
        <dbReference type="EC" id="5.6.2.4"/>
    </reaction>
</comment>
<dbReference type="Proteomes" id="UP000650081">
    <property type="component" value="Unassembled WGS sequence"/>
</dbReference>
<organism evidence="14 15">
    <name type="scientific">Neolewinella lacunae</name>
    <dbReference type="NCBI Taxonomy" id="1517758"/>
    <lineage>
        <taxon>Bacteria</taxon>
        <taxon>Pseudomonadati</taxon>
        <taxon>Bacteroidota</taxon>
        <taxon>Saprospiria</taxon>
        <taxon>Saprospirales</taxon>
        <taxon>Lewinellaceae</taxon>
        <taxon>Neolewinella</taxon>
    </lineage>
</organism>
<dbReference type="CDD" id="cd18804">
    <property type="entry name" value="SF2_C_priA"/>
    <property type="match status" value="1"/>
</dbReference>
<dbReference type="GO" id="GO:0006310">
    <property type="term" value="P:DNA recombination"/>
    <property type="evidence" value="ECO:0007669"/>
    <property type="project" value="InterPro"/>
</dbReference>
<gene>
    <name evidence="12 14" type="primary">priA</name>
    <name evidence="14" type="ORF">H9S92_15740</name>
</gene>
<dbReference type="HAMAP" id="MF_00983">
    <property type="entry name" value="PriA"/>
    <property type="match status" value="1"/>
</dbReference>
<dbReference type="GO" id="GO:0006269">
    <property type="term" value="P:DNA replication, synthesis of primer"/>
    <property type="evidence" value="ECO:0007669"/>
    <property type="project" value="UniProtKB-KW"/>
</dbReference>
<dbReference type="PANTHER" id="PTHR30580:SF0">
    <property type="entry name" value="PRIMOSOMAL PROTEIN N"/>
    <property type="match status" value="1"/>
</dbReference>
<reference evidence="14" key="1">
    <citation type="submission" date="2020-08" db="EMBL/GenBank/DDBJ databases">
        <title>Lewinella bacteria from marine environments.</title>
        <authorList>
            <person name="Zhong Y."/>
        </authorList>
    </citation>
    <scope>NUCLEOTIDE SEQUENCE</scope>
    <source>
        <strain evidence="14">KCTC 42187</strain>
    </source>
</reference>
<dbReference type="Gene3D" id="3.40.50.300">
    <property type="entry name" value="P-loop containing nucleotide triphosphate hydrolases"/>
    <property type="match status" value="2"/>
</dbReference>
<dbReference type="InterPro" id="IPR014001">
    <property type="entry name" value="Helicase_ATP-bd"/>
</dbReference>
<keyword evidence="4 12" id="KW-0547">Nucleotide-binding</keyword>
<dbReference type="NCBIfam" id="TIGR00595">
    <property type="entry name" value="priA"/>
    <property type="match status" value="1"/>
</dbReference>
<evidence type="ECO:0000259" key="13">
    <source>
        <dbReference type="PROSITE" id="PS51192"/>
    </source>
</evidence>
<keyword evidence="15" id="KW-1185">Reference proteome</keyword>
<dbReference type="SMART" id="SM00487">
    <property type="entry name" value="DEXDc"/>
    <property type="match status" value="1"/>
</dbReference>
<evidence type="ECO:0000256" key="9">
    <source>
        <dbReference type="ARBA" id="ARBA00023125"/>
    </source>
</evidence>
<evidence type="ECO:0000256" key="11">
    <source>
        <dbReference type="ARBA" id="ARBA00048988"/>
    </source>
</evidence>
<name>A0A923T8H2_9BACT</name>
<comment type="catalytic activity">
    <reaction evidence="12">
        <text>Couples ATP hydrolysis with the unwinding of duplex DNA by translocating in the 3'-5' direction.</text>
        <dbReference type="EC" id="5.6.2.4"/>
    </reaction>
</comment>
<dbReference type="AlphaFoldDB" id="A0A923T8H2"/>
<dbReference type="InterPro" id="IPR027417">
    <property type="entry name" value="P-loop_NTPase"/>
</dbReference>
<sequence>MTPNNTPLPDAGTIYADVIVPLALRQTYTFSVPEEYVPSLEPGLRVEVQFGKNKHYTGIVRRLHGKAPGHKVKPILSVIDVAPLLTPAQLQLWDWMASYYACTLGEVMNAGLPSHLKLTSETIITLGPLFSDDAAQLDDQEYLIVEALTLQQQLTLKDVRDILQVKTVYPVIRRLLDRRIVFLQEELQERYRPKVVNCVRFSPAYRTEQEQVAAFELVSRSELQTAVLVEFFQVVRQQPFVRRADLTKRTGATDSVIKALVKKGIFELYEREVSRIGGGEEDTISAQPMSEQQIGALAQVRGLLVEKKPVLIHGVTGSGKTRVYLELMQEVIDAGQQVLYLLPEIALTGQIVKRLQTVLGDKITVYHSRLNNMERVEIWQAVLAGKTSVVGPRSALFLPFSQLGLVVIDEEHDPSYKQQEPNPRYNGRDVAVYLAHLHGAKTLLGTATPSLESWENARRGKYGLVSMHERFGGLALPEVVLADAREDDGKGNHHPFFTPTLLREIKATLERGEQVILFQNRRGFAPVYFCPTCNYTVQCVNCDVSLTYHKYQHRLRCHCCGYVLSPPDSCPACAHPSMQLGGTGTEKIEDELKIFLPEARMGRMDLDTVRGKDALANLLASFEAGDLDILVGTQMVTKGLDFERVGLVGIISADQLLRFPDFRADERAFHLMTQVAGRAGRKHRRGKVIIQAYDRQHPVLTDVLNNDWQNFIERESRHRQETGFPPYRRMIHLQLRHPKRHVVEEAAKLLGSWLAHALGDCVSQPFEPSVARLRTNYLQELVVRLQPDPVAVQRVKSIVTRAVDKLGVTEGLSGVKVAVDVDPY</sequence>
<dbReference type="GO" id="GO:0005524">
    <property type="term" value="F:ATP binding"/>
    <property type="evidence" value="ECO:0007669"/>
    <property type="project" value="UniProtKB-UniRule"/>
</dbReference>
<evidence type="ECO:0000256" key="10">
    <source>
        <dbReference type="ARBA" id="ARBA00023235"/>
    </source>
</evidence>
<feature type="binding site" evidence="12">
    <location>
        <position position="570"/>
    </location>
    <ligand>
        <name>Zn(2+)</name>
        <dbReference type="ChEBI" id="CHEBI:29105"/>
        <label>1</label>
    </ligand>
</feature>
<accession>A0A923T8H2</accession>
<keyword evidence="1 12" id="KW-0639">Primosome</keyword>
<dbReference type="InterPro" id="IPR001650">
    <property type="entry name" value="Helicase_C-like"/>
</dbReference>
<dbReference type="PANTHER" id="PTHR30580">
    <property type="entry name" value="PRIMOSOMAL PROTEIN N"/>
    <property type="match status" value="1"/>
</dbReference>
<evidence type="ECO:0000256" key="1">
    <source>
        <dbReference type="ARBA" id="ARBA00022515"/>
    </source>
</evidence>
<keyword evidence="2 12" id="KW-0235">DNA replication</keyword>
<dbReference type="GO" id="GO:0043138">
    <property type="term" value="F:3'-5' DNA helicase activity"/>
    <property type="evidence" value="ECO:0007669"/>
    <property type="project" value="UniProtKB-EC"/>
</dbReference>
<dbReference type="Pfam" id="PF18319">
    <property type="entry name" value="Zn_ribbon_PriA"/>
    <property type="match status" value="1"/>
</dbReference>
<evidence type="ECO:0000313" key="15">
    <source>
        <dbReference type="Proteomes" id="UP000650081"/>
    </source>
</evidence>
<keyword evidence="5 12" id="KW-0378">Hydrolase</keyword>
<comment type="function">
    <text evidence="12">Initiates the restart of stalled replication forks, which reloads the replicative helicase on sites other than the origin of replication. Recognizes and binds to abandoned replication forks and remodels them to uncover a helicase loading site. Promotes assembly of the primosome at these replication forks.</text>
</comment>
<dbReference type="InterPro" id="IPR041222">
    <property type="entry name" value="PriA_3primeBD"/>
</dbReference>
<evidence type="ECO:0000256" key="2">
    <source>
        <dbReference type="ARBA" id="ARBA00022705"/>
    </source>
</evidence>
<dbReference type="Pfam" id="PF17764">
    <property type="entry name" value="PriA_3primeBD"/>
    <property type="match status" value="1"/>
</dbReference>
<feature type="binding site" evidence="12">
    <location>
        <position position="573"/>
    </location>
    <ligand>
        <name>Zn(2+)</name>
        <dbReference type="ChEBI" id="CHEBI:29105"/>
        <label>1</label>
    </ligand>
</feature>
<comment type="subunit">
    <text evidence="12">Component of the replication restart primosome.</text>
</comment>
<feature type="binding site" evidence="12">
    <location>
        <position position="542"/>
    </location>
    <ligand>
        <name>Zn(2+)</name>
        <dbReference type="ChEBI" id="CHEBI:29105"/>
        <label>2</label>
    </ligand>
</feature>
<evidence type="ECO:0000313" key="14">
    <source>
        <dbReference type="EMBL" id="MBC6995620.1"/>
    </source>
</evidence>
<comment type="similarity">
    <text evidence="12">Belongs to the helicase family. PriA subfamily.</text>
</comment>
<evidence type="ECO:0000256" key="4">
    <source>
        <dbReference type="ARBA" id="ARBA00022741"/>
    </source>
</evidence>
<feature type="binding site" evidence="12">
    <location>
        <position position="533"/>
    </location>
    <ligand>
        <name>Zn(2+)</name>
        <dbReference type="ChEBI" id="CHEBI:29105"/>
        <label>1</label>
    </ligand>
</feature>
<dbReference type="GO" id="GO:1990077">
    <property type="term" value="C:primosome complex"/>
    <property type="evidence" value="ECO:0007669"/>
    <property type="project" value="UniProtKB-UniRule"/>
</dbReference>
<dbReference type="SUPFAM" id="SSF52540">
    <property type="entry name" value="P-loop containing nucleoside triphosphate hydrolases"/>
    <property type="match status" value="2"/>
</dbReference>
<dbReference type="Gene3D" id="3.40.1440.60">
    <property type="entry name" value="PriA, 3(prime) DNA-binding domain"/>
    <property type="match status" value="1"/>
</dbReference>
<evidence type="ECO:0000256" key="3">
    <source>
        <dbReference type="ARBA" id="ARBA00022723"/>
    </source>
</evidence>
<dbReference type="Pfam" id="PF18074">
    <property type="entry name" value="PriA_C"/>
    <property type="match status" value="1"/>
</dbReference>
<keyword evidence="7 12" id="KW-0862">Zinc</keyword>
<dbReference type="CDD" id="cd17929">
    <property type="entry name" value="DEXHc_priA"/>
    <property type="match status" value="1"/>
</dbReference>
<feature type="binding site" evidence="12">
    <location>
        <position position="557"/>
    </location>
    <ligand>
        <name>Zn(2+)</name>
        <dbReference type="ChEBI" id="CHEBI:29105"/>
        <label>2</label>
    </ligand>
</feature>
<dbReference type="EMBL" id="JACSIT010000139">
    <property type="protein sequence ID" value="MBC6995620.1"/>
    <property type="molecule type" value="Genomic_DNA"/>
</dbReference>
<dbReference type="FunFam" id="3.40.1440.60:FF:000001">
    <property type="entry name" value="Primosomal protein N"/>
    <property type="match status" value="1"/>
</dbReference>
<evidence type="ECO:0000256" key="6">
    <source>
        <dbReference type="ARBA" id="ARBA00022806"/>
    </source>
</evidence>
<keyword evidence="8 12" id="KW-0067">ATP-binding</keyword>
<dbReference type="GO" id="GO:0006302">
    <property type="term" value="P:double-strand break repair"/>
    <property type="evidence" value="ECO:0007669"/>
    <property type="project" value="InterPro"/>
</dbReference>
<dbReference type="GO" id="GO:0008270">
    <property type="term" value="F:zinc ion binding"/>
    <property type="evidence" value="ECO:0007669"/>
    <property type="project" value="UniProtKB-UniRule"/>
</dbReference>
<dbReference type="InterPro" id="IPR041236">
    <property type="entry name" value="PriA_C"/>
</dbReference>
<keyword evidence="3 12" id="KW-0479">Metal-binding</keyword>
<evidence type="ECO:0000256" key="12">
    <source>
        <dbReference type="HAMAP-Rule" id="MF_00983"/>
    </source>
</evidence>
<dbReference type="GO" id="GO:0003677">
    <property type="term" value="F:DNA binding"/>
    <property type="evidence" value="ECO:0007669"/>
    <property type="project" value="UniProtKB-UniRule"/>
</dbReference>
<keyword evidence="9 12" id="KW-0238">DNA-binding</keyword>
<dbReference type="Pfam" id="PF00270">
    <property type="entry name" value="DEAD"/>
    <property type="match status" value="1"/>
</dbReference>
<dbReference type="SMART" id="SM00490">
    <property type="entry name" value="HELICc"/>
    <property type="match status" value="1"/>
</dbReference>
<feature type="binding site" evidence="12">
    <location>
        <position position="530"/>
    </location>
    <ligand>
        <name>Zn(2+)</name>
        <dbReference type="ChEBI" id="CHEBI:29105"/>
        <label>1</label>
    </ligand>
</feature>
<dbReference type="GO" id="GO:0016787">
    <property type="term" value="F:hydrolase activity"/>
    <property type="evidence" value="ECO:0007669"/>
    <property type="project" value="UniProtKB-KW"/>
</dbReference>
<evidence type="ECO:0000256" key="5">
    <source>
        <dbReference type="ARBA" id="ARBA00022801"/>
    </source>
</evidence>
<feature type="binding site" evidence="12">
    <location>
        <position position="560"/>
    </location>
    <ligand>
        <name>Zn(2+)</name>
        <dbReference type="ChEBI" id="CHEBI:29105"/>
        <label>2</label>
    </ligand>
</feature>
<dbReference type="EC" id="5.6.2.4" evidence="12"/>
<proteinExistence type="inferred from homology"/>
<dbReference type="InterPro" id="IPR040498">
    <property type="entry name" value="PriA_CRR"/>
</dbReference>
<feature type="binding site" evidence="12">
    <location>
        <position position="539"/>
    </location>
    <ligand>
        <name>Zn(2+)</name>
        <dbReference type="ChEBI" id="CHEBI:29105"/>
        <label>2</label>
    </ligand>
</feature>
<feature type="domain" description="Helicase ATP-binding" evidence="13">
    <location>
        <begin position="301"/>
        <end position="467"/>
    </location>
</feature>
<evidence type="ECO:0000256" key="7">
    <source>
        <dbReference type="ARBA" id="ARBA00022833"/>
    </source>
</evidence>
<dbReference type="InterPro" id="IPR005259">
    <property type="entry name" value="PriA"/>
</dbReference>
<dbReference type="InterPro" id="IPR042115">
    <property type="entry name" value="PriA_3primeBD_sf"/>
</dbReference>
<protein>
    <recommendedName>
        <fullName evidence="12">Replication restart protein PriA</fullName>
    </recommendedName>
    <alternativeName>
        <fullName evidence="12">ATP-dependent DNA helicase PriA</fullName>
        <ecNumber evidence="12">5.6.2.4</ecNumber>
    </alternativeName>
    <alternativeName>
        <fullName evidence="12">DNA 3'-5' helicase PriA</fullName>
    </alternativeName>
</protein>
<comment type="cofactor">
    <cofactor evidence="12">
        <name>Zn(2+)</name>
        <dbReference type="ChEBI" id="CHEBI:29105"/>
    </cofactor>
    <text evidence="12">Binds 2 zinc ions per subunit.</text>
</comment>
<dbReference type="InterPro" id="IPR011545">
    <property type="entry name" value="DEAD/DEAH_box_helicase_dom"/>
</dbReference>
<keyword evidence="6 12" id="KW-0347">Helicase</keyword>
<dbReference type="GO" id="GO:0006270">
    <property type="term" value="P:DNA replication initiation"/>
    <property type="evidence" value="ECO:0007669"/>
    <property type="project" value="TreeGrafter"/>
</dbReference>
<dbReference type="FunFam" id="3.40.50.300:FF:000489">
    <property type="entry name" value="Primosome assembly protein PriA"/>
    <property type="match status" value="1"/>
</dbReference>
<keyword evidence="10 12" id="KW-0413">Isomerase</keyword>
<evidence type="ECO:0000256" key="8">
    <source>
        <dbReference type="ARBA" id="ARBA00022840"/>
    </source>
</evidence>